<dbReference type="PANTHER" id="PTHR15454:SF56">
    <property type="entry name" value="PROTEIN PHOSPHATASE 1 REGULATORY SUBUNIT 7-RELATED"/>
    <property type="match status" value="1"/>
</dbReference>
<sequence length="868" mass="96856">MSAEHAKTHFDNDHTQDDQDDDDDLDQAIAAELAALPPDDEDDDGGQIKGDNADDAFAIADDTDLYAGGPALETMDSWTDYLETLQTNEDAFHRRNTEAEVMVDELLDGRGFDDDLVTEVQPSLTSPISHEISLSEPAAALEVAEEFDDALALEEHVAHQRRLSDLQQASTAELARLEALTAEAVKAGIDLTPPPPPPLRRETREETTGKPEDDNGDDDERSPPSTEHGSLSSVASMELRAEERSLQQAEERHMTVELDRLIKKQREQAGEQASLQYRLDSLHVQKTATQRTIRQYKQLTRDVHAKLKRTMAWLTTDGRLAFEKERDRNTALMARLHALMALHEALQRRMRGVLGDASGEKKAAGSGDASAGVVDPLQPLRAECEALTADIVHVNAEVSEQERLLEEKKAKRDFRILRELEEEEQARRRELQLLLASLKRQKGGARRGGGAGGRGGSGGGGSAGIEDLGELLSLELKGSGLGKIPDMLRAPKVRHVILDDNHLSTLQGLECLKELRFLSIQNNRYTHLDMSLFAELRILNASRNMLTEIEPGGGDVKSEMKLLIYLDVSENRLHNPHLGLSGSPLLQYLNIAGNAFMDMPEFPNDLLYEFDAHKNNIRYMNIVKWAPALRIFDASFNNIRTCDPVSMAMCPFLQEVRLSNNLITDFTSLYSLAVCRDLEILSLEANPILSNSDFYDAAAVLFPKLKYINGTPVSVIAAEFGRKSFTARSAVKVVKWCRRAVEHLHIFIENEHHRAASMQKLAEWREMCQTQERIIGASMGPLFRPFLQYLYASKEENEATGASDDAPYLSEHRIDWLVPLLQQNFVQMARLRKAAPPHPDMTLSVCVDQLNSEPLAQYNDGGDEFAHQ</sequence>
<accession>A0AAD5XPM0</accession>
<dbReference type="GO" id="GO:0005737">
    <property type="term" value="C:cytoplasm"/>
    <property type="evidence" value="ECO:0007669"/>
    <property type="project" value="TreeGrafter"/>
</dbReference>
<feature type="compositionally biased region" description="Basic and acidic residues" evidence="4">
    <location>
        <begin position="239"/>
        <end position="252"/>
    </location>
</feature>
<evidence type="ECO:0000313" key="6">
    <source>
        <dbReference type="Proteomes" id="UP001212152"/>
    </source>
</evidence>
<reference evidence="5" key="1">
    <citation type="submission" date="2020-05" db="EMBL/GenBank/DDBJ databases">
        <title>Phylogenomic resolution of chytrid fungi.</title>
        <authorList>
            <person name="Stajich J.E."/>
            <person name="Amses K."/>
            <person name="Simmons R."/>
            <person name="Seto K."/>
            <person name="Myers J."/>
            <person name="Bonds A."/>
            <person name="Quandt C.A."/>
            <person name="Barry K."/>
            <person name="Liu P."/>
            <person name="Grigoriev I."/>
            <person name="Longcore J.E."/>
            <person name="James T.Y."/>
        </authorList>
    </citation>
    <scope>NUCLEOTIDE SEQUENCE</scope>
    <source>
        <strain evidence="5">JEL0379</strain>
    </source>
</reference>
<dbReference type="InterPro" id="IPR032675">
    <property type="entry name" value="LRR_dom_sf"/>
</dbReference>
<feature type="coiled-coil region" evidence="3">
    <location>
        <begin position="391"/>
        <end position="441"/>
    </location>
</feature>
<dbReference type="PANTHER" id="PTHR15454">
    <property type="entry name" value="NISCHARIN RELATED"/>
    <property type="match status" value="1"/>
</dbReference>
<feature type="compositionally biased region" description="Basic and acidic residues" evidence="4">
    <location>
        <begin position="199"/>
        <end position="213"/>
    </location>
</feature>
<feature type="compositionally biased region" description="Polar residues" evidence="4">
    <location>
        <begin position="223"/>
        <end position="235"/>
    </location>
</feature>
<proteinExistence type="predicted"/>
<keyword evidence="1" id="KW-0433">Leucine-rich repeat</keyword>
<feature type="compositionally biased region" description="Low complexity" evidence="4">
    <location>
        <begin position="27"/>
        <end position="37"/>
    </location>
</feature>
<keyword evidence="3" id="KW-0175">Coiled coil</keyword>
<dbReference type="SUPFAM" id="SSF52058">
    <property type="entry name" value="L domain-like"/>
    <property type="match status" value="1"/>
</dbReference>
<evidence type="ECO:0000256" key="2">
    <source>
        <dbReference type="ARBA" id="ARBA00022737"/>
    </source>
</evidence>
<dbReference type="AlphaFoldDB" id="A0AAD5XPM0"/>
<evidence type="ECO:0000256" key="3">
    <source>
        <dbReference type="SAM" id="Coils"/>
    </source>
</evidence>
<dbReference type="InterPro" id="IPR001611">
    <property type="entry name" value="Leu-rich_rpt"/>
</dbReference>
<dbReference type="Proteomes" id="UP001212152">
    <property type="component" value="Unassembled WGS sequence"/>
</dbReference>
<name>A0AAD5XPM0_9FUNG</name>
<keyword evidence="2" id="KW-0677">Repeat</keyword>
<evidence type="ECO:0000256" key="4">
    <source>
        <dbReference type="SAM" id="MobiDB-lite"/>
    </source>
</evidence>
<dbReference type="Gene3D" id="3.80.10.10">
    <property type="entry name" value="Ribonuclease Inhibitor"/>
    <property type="match status" value="2"/>
</dbReference>
<dbReference type="PROSITE" id="PS51450">
    <property type="entry name" value="LRR"/>
    <property type="match status" value="1"/>
</dbReference>
<feature type="region of interest" description="Disordered" evidence="4">
    <location>
        <begin position="186"/>
        <end position="252"/>
    </location>
</feature>
<organism evidence="5 6">
    <name type="scientific">Geranomyces variabilis</name>
    <dbReference type="NCBI Taxonomy" id="109894"/>
    <lineage>
        <taxon>Eukaryota</taxon>
        <taxon>Fungi</taxon>
        <taxon>Fungi incertae sedis</taxon>
        <taxon>Chytridiomycota</taxon>
        <taxon>Chytridiomycota incertae sedis</taxon>
        <taxon>Chytridiomycetes</taxon>
        <taxon>Spizellomycetales</taxon>
        <taxon>Powellomycetaceae</taxon>
        <taxon>Geranomyces</taxon>
    </lineage>
</organism>
<evidence type="ECO:0000313" key="5">
    <source>
        <dbReference type="EMBL" id="KAJ3176848.1"/>
    </source>
</evidence>
<keyword evidence="6" id="KW-1185">Reference proteome</keyword>
<feature type="compositionally biased region" description="Basic and acidic residues" evidence="4">
    <location>
        <begin position="1"/>
        <end position="17"/>
    </location>
</feature>
<gene>
    <name evidence="5" type="ORF">HDU87_004780</name>
</gene>
<dbReference type="EMBL" id="JADGJQ010000037">
    <property type="protein sequence ID" value="KAJ3176848.1"/>
    <property type="molecule type" value="Genomic_DNA"/>
</dbReference>
<protein>
    <submittedName>
        <fullName evidence="5">Uncharacterized protein</fullName>
    </submittedName>
</protein>
<feature type="region of interest" description="Disordered" evidence="4">
    <location>
        <begin position="1"/>
        <end position="54"/>
    </location>
</feature>
<evidence type="ECO:0000256" key="1">
    <source>
        <dbReference type="ARBA" id="ARBA00022614"/>
    </source>
</evidence>
<comment type="caution">
    <text evidence="5">The sequence shown here is derived from an EMBL/GenBank/DDBJ whole genome shotgun (WGS) entry which is preliminary data.</text>
</comment>